<evidence type="ECO:0000256" key="1">
    <source>
        <dbReference type="SAM" id="MobiDB-lite"/>
    </source>
</evidence>
<gene>
    <name evidence="2" type="ORF">OMW55_03935</name>
</gene>
<dbReference type="Proteomes" id="UP001526246">
    <property type="component" value="Unassembled WGS sequence"/>
</dbReference>
<keyword evidence="3" id="KW-1185">Reference proteome</keyword>
<accession>A0ABT3JD12</accession>
<proteinExistence type="predicted"/>
<organism evidence="2 3">
    <name type="scientific">Sphingomonas arvum</name>
    <dbReference type="NCBI Taxonomy" id="2992113"/>
    <lineage>
        <taxon>Bacteria</taxon>
        <taxon>Pseudomonadati</taxon>
        <taxon>Pseudomonadota</taxon>
        <taxon>Alphaproteobacteria</taxon>
        <taxon>Sphingomonadales</taxon>
        <taxon>Sphingomonadaceae</taxon>
        <taxon>Sphingomonas</taxon>
    </lineage>
</organism>
<feature type="region of interest" description="Disordered" evidence="1">
    <location>
        <begin position="1"/>
        <end position="38"/>
    </location>
</feature>
<reference evidence="2 3" key="1">
    <citation type="submission" date="2022-10" db="EMBL/GenBank/DDBJ databases">
        <title>Sphingomonas sp.</title>
        <authorList>
            <person name="Jin C."/>
        </authorList>
    </citation>
    <scope>NUCLEOTIDE SEQUENCE [LARGE SCALE GENOMIC DNA]</scope>
    <source>
        <strain evidence="2 3">BN140010</strain>
    </source>
</reference>
<evidence type="ECO:0008006" key="4">
    <source>
        <dbReference type="Google" id="ProtNLM"/>
    </source>
</evidence>
<evidence type="ECO:0000313" key="2">
    <source>
        <dbReference type="EMBL" id="MCW3796955.1"/>
    </source>
</evidence>
<name>A0ABT3JD12_9SPHN</name>
<comment type="caution">
    <text evidence="2">The sequence shown here is derived from an EMBL/GenBank/DDBJ whole genome shotgun (WGS) entry which is preliminary data.</text>
</comment>
<evidence type="ECO:0000313" key="3">
    <source>
        <dbReference type="Proteomes" id="UP001526246"/>
    </source>
</evidence>
<sequence length="129" mass="13211">MAKRNQTENFDSKTDYKATDYSSSSSSSSSGRFANLGSSASGQIDNSPLIALGAGAALGAVLGAVLPTSSKERELLQPLGSKLNTASSGAIERGREMAKQRFDEMAGDKVREFFGASGSSSSSSGSSNS</sequence>
<protein>
    <recommendedName>
        <fullName evidence="4">YtxH domain-containing protein</fullName>
    </recommendedName>
</protein>
<dbReference type="RefSeq" id="WP_264880983.1">
    <property type="nucleotide sequence ID" value="NZ_JAPDOB010000001.1"/>
</dbReference>
<dbReference type="EMBL" id="JAPDOB010000001">
    <property type="protein sequence ID" value="MCW3796955.1"/>
    <property type="molecule type" value="Genomic_DNA"/>
</dbReference>